<reference evidence="2" key="1">
    <citation type="journal article" date="2012" name="Nat. Biotechnol.">
        <title>Reference genome sequence of the model plant Setaria.</title>
        <authorList>
            <person name="Bennetzen J.L."/>
            <person name="Schmutz J."/>
            <person name="Wang H."/>
            <person name="Percifield R."/>
            <person name="Hawkins J."/>
            <person name="Pontaroli A.C."/>
            <person name="Estep M."/>
            <person name="Feng L."/>
            <person name="Vaughn J.N."/>
            <person name="Grimwood J."/>
            <person name="Jenkins J."/>
            <person name="Barry K."/>
            <person name="Lindquist E."/>
            <person name="Hellsten U."/>
            <person name="Deshpande S."/>
            <person name="Wang X."/>
            <person name="Wu X."/>
            <person name="Mitros T."/>
            <person name="Triplett J."/>
            <person name="Yang X."/>
            <person name="Ye C.Y."/>
            <person name="Mauro-Herrera M."/>
            <person name="Wang L."/>
            <person name="Li P."/>
            <person name="Sharma M."/>
            <person name="Sharma R."/>
            <person name="Ronald P.C."/>
            <person name="Panaud O."/>
            <person name="Kellogg E.A."/>
            <person name="Brutnell T.P."/>
            <person name="Doust A.N."/>
            <person name="Tuskan G.A."/>
            <person name="Rokhsar D."/>
            <person name="Devos K.M."/>
        </authorList>
    </citation>
    <scope>NUCLEOTIDE SEQUENCE [LARGE SCALE GENOMIC DNA]</scope>
    <source>
        <strain evidence="2">cv. Yugu1</strain>
    </source>
</reference>
<dbReference type="HOGENOM" id="CLU_3352025_0_0_1"/>
<sequence>MDGALTQPTCYLEIPNAPMYQRHCTLNRKHFPTSLPN</sequence>
<dbReference type="EnsemblPlants" id="KQK85775">
    <property type="protein sequence ID" value="KQK85775"/>
    <property type="gene ID" value="SETIT_020796mg"/>
</dbReference>
<accession>K3Z2M8</accession>
<name>K3Z2M8_SETIT</name>
<dbReference type="InParanoid" id="K3Z2M8"/>
<evidence type="ECO:0000313" key="2">
    <source>
        <dbReference type="Proteomes" id="UP000004995"/>
    </source>
</evidence>
<evidence type="ECO:0000313" key="1">
    <source>
        <dbReference type="EnsemblPlants" id="KQK85775"/>
    </source>
</evidence>
<dbReference type="AlphaFoldDB" id="K3Z2M8"/>
<protein>
    <submittedName>
        <fullName evidence="1">Uncharacterized protein</fullName>
    </submittedName>
</protein>
<dbReference type="Proteomes" id="UP000004995">
    <property type="component" value="Unassembled WGS sequence"/>
</dbReference>
<proteinExistence type="predicted"/>
<organism evidence="1 2">
    <name type="scientific">Setaria italica</name>
    <name type="common">Foxtail millet</name>
    <name type="synonym">Panicum italicum</name>
    <dbReference type="NCBI Taxonomy" id="4555"/>
    <lineage>
        <taxon>Eukaryota</taxon>
        <taxon>Viridiplantae</taxon>
        <taxon>Streptophyta</taxon>
        <taxon>Embryophyta</taxon>
        <taxon>Tracheophyta</taxon>
        <taxon>Spermatophyta</taxon>
        <taxon>Magnoliopsida</taxon>
        <taxon>Liliopsida</taxon>
        <taxon>Poales</taxon>
        <taxon>Poaceae</taxon>
        <taxon>PACMAD clade</taxon>
        <taxon>Panicoideae</taxon>
        <taxon>Panicodae</taxon>
        <taxon>Paniceae</taxon>
        <taxon>Cenchrinae</taxon>
        <taxon>Setaria</taxon>
    </lineage>
</organism>
<reference evidence="1" key="2">
    <citation type="submission" date="2018-08" db="UniProtKB">
        <authorList>
            <consortium name="EnsemblPlants"/>
        </authorList>
    </citation>
    <scope>IDENTIFICATION</scope>
    <source>
        <strain evidence="1">Yugu1</strain>
    </source>
</reference>
<dbReference type="Gramene" id="KQK85775">
    <property type="protein sequence ID" value="KQK85775"/>
    <property type="gene ID" value="SETIT_020796mg"/>
</dbReference>
<keyword evidence="2" id="KW-1185">Reference proteome</keyword>